<comment type="catalytic activity">
    <reaction evidence="9">
        <text>RNA(n) + a ribonucleoside 5'-triphosphate = RNA(n+1) + diphosphate</text>
        <dbReference type="Rhea" id="RHEA:21248"/>
        <dbReference type="Rhea" id="RHEA-COMP:14527"/>
        <dbReference type="Rhea" id="RHEA-COMP:17342"/>
        <dbReference type="ChEBI" id="CHEBI:33019"/>
        <dbReference type="ChEBI" id="CHEBI:61557"/>
        <dbReference type="ChEBI" id="CHEBI:140395"/>
        <dbReference type="EC" id="2.7.7.6"/>
    </reaction>
    <physiologicalReaction direction="left-to-right" evidence="9">
        <dbReference type="Rhea" id="RHEA:21249"/>
    </physiologicalReaction>
</comment>
<evidence type="ECO:0000313" key="19">
    <source>
        <dbReference type="Proteomes" id="UP001445076"/>
    </source>
</evidence>
<proteinExistence type="inferred from homology"/>
<evidence type="ECO:0000259" key="14">
    <source>
        <dbReference type="Pfam" id="PF04561"/>
    </source>
</evidence>
<feature type="domain" description="RNA polymerase beta subunit protrusion" evidence="15">
    <location>
        <begin position="47"/>
        <end position="418"/>
    </location>
</feature>
<evidence type="ECO:0000256" key="2">
    <source>
        <dbReference type="ARBA" id="ARBA00006835"/>
    </source>
</evidence>
<feature type="domain" description="DNA-directed RNA polymerase subunit 2 hybrid-binding" evidence="12">
    <location>
        <begin position="686"/>
        <end position="1049"/>
    </location>
</feature>
<evidence type="ECO:0000256" key="11">
    <source>
        <dbReference type="RuleBase" id="RU363031"/>
    </source>
</evidence>
<evidence type="ECO:0000256" key="10">
    <source>
        <dbReference type="RuleBase" id="RU000434"/>
    </source>
</evidence>
<evidence type="ECO:0000256" key="3">
    <source>
        <dbReference type="ARBA" id="ARBA00011251"/>
    </source>
</evidence>
<dbReference type="InterPro" id="IPR007642">
    <property type="entry name" value="RNA_pol_Rpb2_2"/>
</dbReference>
<dbReference type="SUPFAM" id="SSF64484">
    <property type="entry name" value="beta and beta-prime subunits of DNA dependent RNA-polymerase"/>
    <property type="match status" value="1"/>
</dbReference>
<dbReference type="Pfam" id="PF04563">
    <property type="entry name" value="RNA_pol_Rpb2_1"/>
    <property type="match status" value="1"/>
</dbReference>
<dbReference type="PANTHER" id="PTHR20856">
    <property type="entry name" value="DNA-DIRECTED RNA POLYMERASE I SUBUNIT 2"/>
    <property type="match status" value="1"/>
</dbReference>
<evidence type="ECO:0000259" key="16">
    <source>
        <dbReference type="Pfam" id="PF04565"/>
    </source>
</evidence>
<dbReference type="Gene3D" id="3.90.1110.10">
    <property type="entry name" value="RNA polymerase Rpb2, domain 2"/>
    <property type="match status" value="1"/>
</dbReference>
<dbReference type="GO" id="GO:0005634">
    <property type="term" value="C:nucleus"/>
    <property type="evidence" value="ECO:0007669"/>
    <property type="project" value="UniProtKB-SubCell"/>
</dbReference>
<evidence type="ECO:0000256" key="1">
    <source>
        <dbReference type="ARBA" id="ARBA00004123"/>
    </source>
</evidence>
<evidence type="ECO:0000256" key="8">
    <source>
        <dbReference type="ARBA" id="ARBA00023242"/>
    </source>
</evidence>
<feature type="non-terminal residue" evidence="18">
    <location>
        <position position="1"/>
    </location>
</feature>
<dbReference type="Gene3D" id="2.40.50.150">
    <property type="match status" value="1"/>
</dbReference>
<evidence type="ECO:0000256" key="4">
    <source>
        <dbReference type="ARBA" id="ARBA00022478"/>
    </source>
</evidence>
<dbReference type="Gene3D" id="3.90.1100.10">
    <property type="match status" value="2"/>
</dbReference>
<keyword evidence="6 11" id="KW-0548">Nucleotidyltransferase</keyword>
<dbReference type="EC" id="2.7.7.6" evidence="11"/>
<evidence type="ECO:0000256" key="9">
    <source>
        <dbReference type="ARBA" id="ARBA00047768"/>
    </source>
</evidence>
<dbReference type="InterPro" id="IPR007120">
    <property type="entry name" value="DNA-dir_RNAP_su2_dom"/>
</dbReference>
<dbReference type="PROSITE" id="PS01166">
    <property type="entry name" value="RNA_POL_BETA"/>
    <property type="match status" value="1"/>
</dbReference>
<dbReference type="InterPro" id="IPR037033">
    <property type="entry name" value="DNA-dir_RNAP_su2_hyb_sf"/>
</dbReference>
<dbReference type="GO" id="GO:0000428">
    <property type="term" value="C:DNA-directed RNA polymerase complex"/>
    <property type="evidence" value="ECO:0007669"/>
    <property type="project" value="UniProtKB-KW"/>
</dbReference>
<dbReference type="Pfam" id="PF00562">
    <property type="entry name" value="RNA_pol_Rpb2_6"/>
    <property type="match status" value="1"/>
</dbReference>
<comment type="subcellular location">
    <subcellularLocation>
        <location evidence="1">Nucleus</location>
    </subcellularLocation>
</comment>
<dbReference type="InterPro" id="IPR007645">
    <property type="entry name" value="RNA_pol_Rpb2_3"/>
</dbReference>
<dbReference type="FunFam" id="2.40.270.10:FF:000011">
    <property type="entry name" value="DNA-directed RNA polymerase subunit beta"/>
    <property type="match status" value="1"/>
</dbReference>
<accession>A0AAW0XDP8</accession>
<dbReference type="CDD" id="cd00653">
    <property type="entry name" value="RNA_pol_B_RPB2"/>
    <property type="match status" value="1"/>
</dbReference>
<dbReference type="GO" id="GO:0003899">
    <property type="term" value="F:DNA-directed RNA polymerase activity"/>
    <property type="evidence" value="ECO:0007669"/>
    <property type="project" value="UniProtKB-EC"/>
</dbReference>
<dbReference type="Pfam" id="PF04560">
    <property type="entry name" value="RNA_pol_Rpb2_7"/>
    <property type="match status" value="1"/>
</dbReference>
<keyword evidence="5 11" id="KW-0808">Transferase</keyword>
<dbReference type="InterPro" id="IPR007644">
    <property type="entry name" value="RNA_pol_bsu_protrusion"/>
</dbReference>
<dbReference type="InterPro" id="IPR007121">
    <property type="entry name" value="RNA_pol_bsu_CS"/>
</dbReference>
<feature type="domain" description="RNA polymerase Rpb2" evidence="13">
    <location>
        <begin position="1051"/>
        <end position="1149"/>
    </location>
</feature>
<feature type="domain" description="RNA polymerase Rpb2" evidence="14">
    <location>
        <begin position="197"/>
        <end position="387"/>
    </location>
</feature>
<name>A0AAW0XDP8_CHEQU</name>
<dbReference type="InterPro" id="IPR014724">
    <property type="entry name" value="RNA_pol_RPB2_OB-fold"/>
</dbReference>
<dbReference type="Gene3D" id="2.40.270.10">
    <property type="entry name" value="DNA-directed RNA polymerase, subunit 2, domain 6"/>
    <property type="match status" value="1"/>
</dbReference>
<keyword evidence="7 11" id="KW-0804">Transcription</keyword>
<dbReference type="Proteomes" id="UP001445076">
    <property type="component" value="Unassembled WGS sequence"/>
</dbReference>
<keyword evidence="19" id="KW-1185">Reference proteome</keyword>
<dbReference type="AlphaFoldDB" id="A0AAW0XDP8"/>
<reference evidence="18 19" key="1">
    <citation type="journal article" date="2024" name="BMC Genomics">
        <title>Genome assembly of redclaw crayfish (Cherax quadricarinatus) provides insights into its immune adaptation and hypoxia tolerance.</title>
        <authorList>
            <person name="Liu Z."/>
            <person name="Zheng J."/>
            <person name="Li H."/>
            <person name="Fang K."/>
            <person name="Wang S."/>
            <person name="He J."/>
            <person name="Zhou D."/>
            <person name="Weng S."/>
            <person name="Chi M."/>
            <person name="Gu Z."/>
            <person name="He J."/>
            <person name="Li F."/>
            <person name="Wang M."/>
        </authorList>
    </citation>
    <scope>NUCLEOTIDE SEQUENCE [LARGE SCALE GENOMIC DNA]</scope>
    <source>
        <strain evidence="18">ZL_2023a</strain>
    </source>
</reference>
<evidence type="ECO:0000256" key="6">
    <source>
        <dbReference type="ARBA" id="ARBA00022695"/>
    </source>
</evidence>
<dbReference type="GO" id="GO:0032549">
    <property type="term" value="F:ribonucleoside binding"/>
    <property type="evidence" value="ECO:0007669"/>
    <property type="project" value="InterPro"/>
</dbReference>
<comment type="function">
    <text evidence="11">DNA-dependent RNA polymerase catalyzes the transcription of DNA into RNA using the four ribonucleoside triphosphates as substrates.</text>
</comment>
<evidence type="ECO:0000313" key="18">
    <source>
        <dbReference type="EMBL" id="KAK8737682.1"/>
    </source>
</evidence>
<dbReference type="InterPro" id="IPR009674">
    <property type="entry name" value="Rpa2_dom_4"/>
</dbReference>
<dbReference type="InterPro" id="IPR037034">
    <property type="entry name" value="RNA_pol_Rpb2_2_sf"/>
</dbReference>
<evidence type="ECO:0000259" key="12">
    <source>
        <dbReference type="Pfam" id="PF00562"/>
    </source>
</evidence>
<evidence type="ECO:0000256" key="5">
    <source>
        <dbReference type="ARBA" id="ARBA00022679"/>
    </source>
</evidence>
<dbReference type="Pfam" id="PF04565">
    <property type="entry name" value="RNA_pol_Rpb2_3"/>
    <property type="match status" value="1"/>
</dbReference>
<dbReference type="InterPro" id="IPR015712">
    <property type="entry name" value="DNA-dir_RNA_pol_su2"/>
</dbReference>
<keyword evidence="4 11" id="KW-0240">DNA-directed RNA polymerase</keyword>
<comment type="caution">
    <text evidence="18">The sequence shown here is derived from an EMBL/GenBank/DDBJ whole genome shotgun (WGS) entry which is preliminary data.</text>
</comment>
<evidence type="ECO:0000259" key="17">
    <source>
        <dbReference type="Pfam" id="PF06883"/>
    </source>
</evidence>
<comment type="similarity">
    <text evidence="2 10">Belongs to the RNA polymerase beta chain family.</text>
</comment>
<organism evidence="18 19">
    <name type="scientific">Cherax quadricarinatus</name>
    <name type="common">Australian red claw crayfish</name>
    <dbReference type="NCBI Taxonomy" id="27406"/>
    <lineage>
        <taxon>Eukaryota</taxon>
        <taxon>Metazoa</taxon>
        <taxon>Ecdysozoa</taxon>
        <taxon>Arthropoda</taxon>
        <taxon>Crustacea</taxon>
        <taxon>Multicrustacea</taxon>
        <taxon>Malacostraca</taxon>
        <taxon>Eumalacostraca</taxon>
        <taxon>Eucarida</taxon>
        <taxon>Decapoda</taxon>
        <taxon>Pleocyemata</taxon>
        <taxon>Astacidea</taxon>
        <taxon>Parastacoidea</taxon>
        <taxon>Parastacidae</taxon>
        <taxon>Cherax</taxon>
    </lineage>
</organism>
<dbReference type="EMBL" id="JARKIK010000041">
    <property type="protein sequence ID" value="KAK8737682.1"/>
    <property type="molecule type" value="Genomic_DNA"/>
</dbReference>
<protein>
    <recommendedName>
        <fullName evidence="11">DNA-directed RNA polymerase subunit beta</fullName>
        <ecNumber evidence="11">2.7.7.6</ecNumber>
    </recommendedName>
</protein>
<gene>
    <name evidence="18" type="ORF">OTU49_004188</name>
</gene>
<dbReference type="InterPro" id="IPR007641">
    <property type="entry name" value="RNA_pol_Rpb2_7"/>
</dbReference>
<dbReference type="Pfam" id="PF06883">
    <property type="entry name" value="RNA_pol_Rpa2_4"/>
    <property type="match status" value="1"/>
</dbReference>
<dbReference type="GO" id="GO:0003677">
    <property type="term" value="F:DNA binding"/>
    <property type="evidence" value="ECO:0007669"/>
    <property type="project" value="InterPro"/>
</dbReference>
<feature type="domain" description="RNA polymerase Rpb2" evidence="16">
    <location>
        <begin position="471"/>
        <end position="535"/>
    </location>
</feature>
<feature type="domain" description="DNA-directed RNA polymerase I subunit RPA2" evidence="17">
    <location>
        <begin position="579"/>
        <end position="635"/>
    </location>
</feature>
<dbReference type="Pfam" id="PF04561">
    <property type="entry name" value="RNA_pol_Rpb2_2"/>
    <property type="match status" value="1"/>
</dbReference>
<evidence type="ECO:0000256" key="7">
    <source>
        <dbReference type="ARBA" id="ARBA00023163"/>
    </source>
</evidence>
<evidence type="ECO:0000259" key="15">
    <source>
        <dbReference type="Pfam" id="PF04563"/>
    </source>
</evidence>
<dbReference type="GO" id="GO:0006351">
    <property type="term" value="P:DNA-templated transcription"/>
    <property type="evidence" value="ECO:0007669"/>
    <property type="project" value="InterPro"/>
</dbReference>
<dbReference type="FunFam" id="3.90.1100.10:FF:000008">
    <property type="entry name" value="DNA-directed RNA polymerase subunit beta"/>
    <property type="match status" value="1"/>
</dbReference>
<keyword evidence="8" id="KW-0539">Nucleus</keyword>
<sequence length="1167" mass="131165">NNIKSGGHVKLAGMITSKKTVELSLRHLKDQNFGKIPEVQNEAIQALAAPHVESFNFFLEEGLQALLSTLPALEFEMLSGSRISLMVTDITVGKPRLPPGVAEVSNLDIYPKECVERGGSYTAPASAVIEWTCDNEEVLSFRQSLGDLPIMIKSKNCNLHNLTPEELVKHGELVNETGGYFIVNGAYRVLRMLSTNRRNYPIAITRDAWKKRGAGFTDKGLLMRCVQEDQFSSVNELHYLTTGGAKLSFLLGKQLYVIPLIMCLKALMDLTDHQIYLHLIRGRETDKYFSEKIKSMMCELQKEGLYTQDMCREYIGKSFREKLLGIVPAWYSDVQIYDYLFTHCVLIHCKSNIEKFDTLCLMARKLYSFISGESKEESVDTLSMQEVTLGGHTCLQLLKEKLTALLNSIKLQLKMQNKKIGPNWILEGKDVKRASMKGRNIGPLFKAFIATGTLPSKTGYGRMQTTGLTVIMEHLNRMRDLSHLRAIHRGAYFMGTKTIQPRRLTGEAWGFICPVHTPDGAPCGLLNHLAQNCIVLNHTPKSPSALGLALTKLGMTPIHSSPLAPYAECLEVVKDGCLIGYIRRDESEEFAQKLRIMKTQEEIFKYTEIVLIPKRMYGGQYPGLFLVTSVGRMMRPVINLQTYTIEYIGTLEQLYLNVAVTPEYIEQGVHTHLEVDKTSIFSNVGKFVPFSDCNPNPRNMYQCQMGKQAMGTPFHNWRSQTTGKVYRLQYPQVPLVRNSHYDDMNMEDFCMGFNAVVAIVSYTGYDMEDAMVLNKCSMERGLGHGQIYKTEFVDLTLLQERLKVNPNEVIHVFRRNPDILQQKLFLDSNGLPYPGTQLTDGDPYYCVYDLRQRSFNVTIYKGEDCVVDKYSIMAATLNTGECQRVSITLRIKRNPSIGDKFASRSGQKGIMSRLYPAEDLPFSERGIIPDIIFNPHGIPSRMTAGKLLELVAGKSAAEFGKSFDSTPFEFSDENPAVDYFGKILEKGGFNYYGEDVLYSGIDGRMLEVEIFEGIIYYQRLRHMTADKWQVRATGAVDLVTRQPVKGRKRGGAIRFGEMERDCLISHGAAYTLKDRLLDCSDISVEWVCEKCGGILSPSVSLSGGTRFYGKKQPACVLCGPDASVRQLHLPYSFKYLVAELASVGIKTNLGLHSADDIISEPSLSPYS</sequence>
<dbReference type="Gene3D" id="3.90.1800.10">
    <property type="entry name" value="RNA polymerase alpha subunit dimerisation domain"/>
    <property type="match status" value="1"/>
</dbReference>
<comment type="subunit">
    <text evidence="3">Component of the RNA polymerase I (Pol I) complex consisting of at least 13 subunits.</text>
</comment>
<evidence type="ECO:0000259" key="13">
    <source>
        <dbReference type="Pfam" id="PF04560"/>
    </source>
</evidence>